<protein>
    <submittedName>
        <fullName evidence="6">HTH-type transcriptional repressor YvoA</fullName>
    </submittedName>
</protein>
<dbReference type="Pfam" id="PF00392">
    <property type="entry name" value="GntR"/>
    <property type="match status" value="1"/>
</dbReference>
<keyword evidence="2" id="KW-0238">DNA-binding</keyword>
<dbReference type="PROSITE" id="PS50949">
    <property type="entry name" value="HTH_GNTR"/>
    <property type="match status" value="1"/>
</dbReference>
<evidence type="ECO:0000259" key="4">
    <source>
        <dbReference type="PROSITE" id="PS50949"/>
    </source>
</evidence>
<evidence type="ECO:0000256" key="1">
    <source>
        <dbReference type="ARBA" id="ARBA00023015"/>
    </source>
</evidence>
<dbReference type="PANTHER" id="PTHR44846:SF1">
    <property type="entry name" value="MANNOSYL-D-GLYCERATE TRANSPORT_METABOLISM SYSTEM REPRESSOR MNGR-RELATED"/>
    <property type="match status" value="1"/>
</dbReference>
<dbReference type="CDD" id="cd07377">
    <property type="entry name" value="WHTH_GntR"/>
    <property type="match status" value="1"/>
</dbReference>
<dbReference type="SMART" id="SM00345">
    <property type="entry name" value="HTH_GNTR"/>
    <property type="match status" value="1"/>
</dbReference>
<evidence type="ECO:0000256" key="2">
    <source>
        <dbReference type="ARBA" id="ARBA00023125"/>
    </source>
</evidence>
<dbReference type="Gene3D" id="1.10.10.10">
    <property type="entry name" value="Winged helix-like DNA-binding domain superfamily/Winged helix DNA-binding domain"/>
    <property type="match status" value="1"/>
</dbReference>
<accession>A0A2N9K9X9</accession>
<sequence>MVAVLHGKTMAKPRYIEIHNQILSRIEAGEWQSQERLPAERDLALEFNVSRMTLRQAVQTLVDEGILERKVGSGTYVAEQKVSERALGVTSFTELMAATGRTPHTVTVSYKTTTPSASEIEHLQLDSTDKVLIMERLRLGDDEPILLERTTLPVQLIESFTRGALTESLYATLASAGVYPGHAEQTITATLANERLSELLQIKRGDPILSVRQVSYDQHDTPFEYVRSYYVGERFEFTLTR</sequence>
<dbReference type="InterPro" id="IPR028978">
    <property type="entry name" value="Chorismate_lyase_/UTRA_dom_sf"/>
</dbReference>
<keyword evidence="8" id="KW-1185">Reference proteome</keyword>
<dbReference type="InterPro" id="IPR000524">
    <property type="entry name" value="Tscrpt_reg_HTH_GntR"/>
</dbReference>
<evidence type="ECO:0000313" key="8">
    <source>
        <dbReference type="Proteomes" id="UP000239237"/>
    </source>
</evidence>
<dbReference type="EMBL" id="OKQR01000001">
    <property type="protein sequence ID" value="SPD92104.1"/>
    <property type="molecule type" value="Genomic_DNA"/>
</dbReference>
<organism evidence="6 7">
    <name type="scientific">Leuconostoc suionicum</name>
    <dbReference type="NCBI Taxonomy" id="1511761"/>
    <lineage>
        <taxon>Bacteria</taxon>
        <taxon>Bacillati</taxon>
        <taxon>Bacillota</taxon>
        <taxon>Bacilli</taxon>
        <taxon>Lactobacillales</taxon>
        <taxon>Lactobacillaceae</taxon>
        <taxon>Leuconostoc</taxon>
    </lineage>
</organism>
<dbReference type="FunFam" id="1.10.10.10:FF:000079">
    <property type="entry name" value="GntR family transcriptional regulator"/>
    <property type="match status" value="1"/>
</dbReference>
<dbReference type="InterPro" id="IPR011663">
    <property type="entry name" value="UTRA"/>
</dbReference>
<evidence type="ECO:0000313" key="7">
    <source>
        <dbReference type="Proteomes" id="UP000237923"/>
    </source>
</evidence>
<dbReference type="SMART" id="SM00866">
    <property type="entry name" value="UTRA"/>
    <property type="match status" value="1"/>
</dbReference>
<dbReference type="Gene3D" id="3.40.1410.10">
    <property type="entry name" value="Chorismate lyase-like"/>
    <property type="match status" value="1"/>
</dbReference>
<dbReference type="PRINTS" id="PR00035">
    <property type="entry name" value="HTHGNTR"/>
</dbReference>
<dbReference type="GO" id="GO:0003677">
    <property type="term" value="F:DNA binding"/>
    <property type="evidence" value="ECO:0007669"/>
    <property type="project" value="UniProtKB-KW"/>
</dbReference>
<dbReference type="EMBL" id="OKQU01000001">
    <property type="protein sequence ID" value="SPE07383.1"/>
    <property type="molecule type" value="Genomic_DNA"/>
</dbReference>
<dbReference type="SUPFAM" id="SSF46785">
    <property type="entry name" value="Winged helix' DNA-binding domain"/>
    <property type="match status" value="1"/>
</dbReference>
<dbReference type="PANTHER" id="PTHR44846">
    <property type="entry name" value="MANNOSYL-D-GLYCERATE TRANSPORT/METABOLISM SYSTEM REPRESSOR MNGR-RELATED"/>
    <property type="match status" value="1"/>
</dbReference>
<dbReference type="InterPro" id="IPR036388">
    <property type="entry name" value="WH-like_DNA-bd_sf"/>
</dbReference>
<name>A0A2N9K9X9_9LACO</name>
<dbReference type="Pfam" id="PF07702">
    <property type="entry name" value="UTRA"/>
    <property type="match status" value="1"/>
</dbReference>
<gene>
    <name evidence="6" type="primary">yvoA</name>
    <name evidence="5" type="ORF">LES8486_01107</name>
    <name evidence="6" type="ORF">LES9216_01254</name>
</gene>
<dbReference type="AlphaFoldDB" id="A0A2N9K9X9"/>
<dbReference type="InterPro" id="IPR050679">
    <property type="entry name" value="Bact_HTH_transcr_reg"/>
</dbReference>
<evidence type="ECO:0000313" key="5">
    <source>
        <dbReference type="EMBL" id="SPD92104.1"/>
    </source>
</evidence>
<dbReference type="Proteomes" id="UP000237923">
    <property type="component" value="Unassembled WGS sequence"/>
</dbReference>
<evidence type="ECO:0000256" key="3">
    <source>
        <dbReference type="ARBA" id="ARBA00023163"/>
    </source>
</evidence>
<dbReference type="Proteomes" id="UP000239237">
    <property type="component" value="Unassembled WGS sequence"/>
</dbReference>
<dbReference type="InterPro" id="IPR036390">
    <property type="entry name" value="WH_DNA-bd_sf"/>
</dbReference>
<dbReference type="GO" id="GO:0003700">
    <property type="term" value="F:DNA-binding transcription factor activity"/>
    <property type="evidence" value="ECO:0007669"/>
    <property type="project" value="InterPro"/>
</dbReference>
<evidence type="ECO:0000313" key="6">
    <source>
        <dbReference type="EMBL" id="SPE07383.1"/>
    </source>
</evidence>
<keyword evidence="1" id="KW-0805">Transcription regulation</keyword>
<dbReference type="SUPFAM" id="SSF64288">
    <property type="entry name" value="Chorismate lyase-like"/>
    <property type="match status" value="1"/>
</dbReference>
<feature type="domain" description="HTH gntR-type" evidence="4">
    <location>
        <begin position="12"/>
        <end position="80"/>
    </location>
</feature>
<reference evidence="5 8" key="1">
    <citation type="submission" date="2018-02" db="EMBL/GenBank/DDBJ databases">
        <authorList>
            <person name="Rodrigo-Torres L."/>
            <person name="Arahal R. D."/>
            <person name="Lucena T."/>
        </authorList>
    </citation>
    <scope>NUCLEOTIDE SEQUENCE [LARGE SCALE GENOMIC DNA]</scope>
    <source>
        <strain evidence="5 8">CECT 8486</strain>
    </source>
</reference>
<reference evidence="6 7" key="2">
    <citation type="submission" date="2018-02" db="EMBL/GenBank/DDBJ databases">
        <authorList>
            <person name="Cohen D.B."/>
            <person name="Kent A.D."/>
        </authorList>
    </citation>
    <scope>NUCLEOTIDE SEQUENCE [LARGE SCALE GENOMIC DNA]</scope>
    <source>
        <strain evidence="6 7">CECT 9216</strain>
    </source>
</reference>
<proteinExistence type="predicted"/>
<dbReference type="GO" id="GO:0045892">
    <property type="term" value="P:negative regulation of DNA-templated transcription"/>
    <property type="evidence" value="ECO:0007669"/>
    <property type="project" value="TreeGrafter"/>
</dbReference>
<keyword evidence="3" id="KW-0804">Transcription</keyword>